<protein>
    <submittedName>
        <fullName evidence="1">Uncharacterized protein</fullName>
    </submittedName>
</protein>
<name>A0A7J8LLZ5_9ROSI</name>
<dbReference type="Proteomes" id="UP000593572">
    <property type="component" value="Unassembled WGS sequence"/>
</dbReference>
<reference evidence="1 2" key="1">
    <citation type="journal article" date="2019" name="Genome Biol. Evol.">
        <title>Insights into the evolution of the New World diploid cottons (Gossypium, subgenus Houzingenia) based on genome sequencing.</title>
        <authorList>
            <person name="Grover C.E."/>
            <person name="Arick M.A. 2nd"/>
            <person name="Thrash A."/>
            <person name="Conover J.L."/>
            <person name="Sanders W.S."/>
            <person name="Peterson D.G."/>
            <person name="Frelichowski J.E."/>
            <person name="Scheffler J.A."/>
            <person name="Scheffler B.E."/>
            <person name="Wendel J.F."/>
        </authorList>
    </citation>
    <scope>NUCLEOTIDE SEQUENCE [LARGE SCALE GENOMIC DNA]</scope>
    <source>
        <strain evidence="1">157</strain>
        <tissue evidence="1">Leaf</tissue>
    </source>
</reference>
<keyword evidence="2" id="KW-1185">Reference proteome</keyword>
<evidence type="ECO:0000313" key="2">
    <source>
        <dbReference type="Proteomes" id="UP000593572"/>
    </source>
</evidence>
<comment type="caution">
    <text evidence="1">The sequence shown here is derived from an EMBL/GenBank/DDBJ whole genome shotgun (WGS) entry which is preliminary data.</text>
</comment>
<dbReference type="AlphaFoldDB" id="A0A7J8LLZ5"/>
<accession>A0A7J8LLZ5</accession>
<proteinExistence type="predicted"/>
<gene>
    <name evidence="1" type="ORF">Golob_012646</name>
</gene>
<sequence>MRIDEFNGSQQILMKNLKEFKKINGKVKKNLASQVESLVVIEGGTTIEDLH</sequence>
<feature type="non-terminal residue" evidence="1">
    <location>
        <position position="51"/>
    </location>
</feature>
<evidence type="ECO:0000313" key="1">
    <source>
        <dbReference type="EMBL" id="MBA0553465.1"/>
    </source>
</evidence>
<dbReference type="EMBL" id="JABEZX010000004">
    <property type="protein sequence ID" value="MBA0553465.1"/>
    <property type="molecule type" value="Genomic_DNA"/>
</dbReference>
<organism evidence="1 2">
    <name type="scientific">Gossypium lobatum</name>
    <dbReference type="NCBI Taxonomy" id="34289"/>
    <lineage>
        <taxon>Eukaryota</taxon>
        <taxon>Viridiplantae</taxon>
        <taxon>Streptophyta</taxon>
        <taxon>Embryophyta</taxon>
        <taxon>Tracheophyta</taxon>
        <taxon>Spermatophyta</taxon>
        <taxon>Magnoliopsida</taxon>
        <taxon>eudicotyledons</taxon>
        <taxon>Gunneridae</taxon>
        <taxon>Pentapetalae</taxon>
        <taxon>rosids</taxon>
        <taxon>malvids</taxon>
        <taxon>Malvales</taxon>
        <taxon>Malvaceae</taxon>
        <taxon>Malvoideae</taxon>
        <taxon>Gossypium</taxon>
    </lineage>
</organism>